<dbReference type="Proteomes" id="UP001142055">
    <property type="component" value="Chromosome 3"/>
</dbReference>
<protein>
    <submittedName>
        <fullName evidence="7">Uncharacterized protein</fullName>
    </submittedName>
</protein>
<name>A0A9Q0M1F7_BLOTA</name>
<feature type="compositionally biased region" description="Acidic residues" evidence="6">
    <location>
        <begin position="1"/>
        <end position="23"/>
    </location>
</feature>
<reference evidence="7" key="1">
    <citation type="submission" date="2022-12" db="EMBL/GenBank/DDBJ databases">
        <title>Genome assemblies of Blomia tropicalis.</title>
        <authorList>
            <person name="Cui Y."/>
        </authorList>
    </citation>
    <scope>NUCLEOTIDE SEQUENCE</scope>
    <source>
        <tissue evidence="7">Adult mites</tissue>
    </source>
</reference>
<evidence type="ECO:0000313" key="8">
    <source>
        <dbReference type="Proteomes" id="UP001142055"/>
    </source>
</evidence>
<gene>
    <name evidence="7" type="ORF">RDWZM_009455</name>
</gene>
<keyword evidence="2" id="KW-0678">Repressor</keyword>
<dbReference type="AlphaFoldDB" id="A0A9Q0M1F7"/>
<evidence type="ECO:0000256" key="6">
    <source>
        <dbReference type="SAM" id="MobiDB-lite"/>
    </source>
</evidence>
<keyword evidence="8" id="KW-1185">Reference proteome</keyword>
<evidence type="ECO:0000313" key="7">
    <source>
        <dbReference type="EMBL" id="KAJ6218298.1"/>
    </source>
</evidence>
<dbReference type="GO" id="GO:0010468">
    <property type="term" value="P:regulation of gene expression"/>
    <property type="evidence" value="ECO:0007669"/>
    <property type="project" value="UniProtKB-ARBA"/>
</dbReference>
<evidence type="ECO:0000256" key="2">
    <source>
        <dbReference type="ARBA" id="ARBA00022491"/>
    </source>
</evidence>
<feature type="region of interest" description="Disordered" evidence="6">
    <location>
        <begin position="1"/>
        <end position="36"/>
    </location>
</feature>
<proteinExistence type="predicted"/>
<dbReference type="GO" id="GO:0005654">
    <property type="term" value="C:nucleoplasm"/>
    <property type="evidence" value="ECO:0007669"/>
    <property type="project" value="UniProtKB-ARBA"/>
</dbReference>
<keyword evidence="4" id="KW-0804">Transcription</keyword>
<keyword evidence="3" id="KW-0805">Transcription regulation</keyword>
<evidence type="ECO:0000256" key="1">
    <source>
        <dbReference type="ARBA" id="ARBA00004123"/>
    </source>
</evidence>
<dbReference type="EMBL" id="JAPWDV010000003">
    <property type="protein sequence ID" value="KAJ6218298.1"/>
    <property type="molecule type" value="Genomic_DNA"/>
</dbReference>
<dbReference type="Pfam" id="PF08598">
    <property type="entry name" value="Sds3"/>
    <property type="match status" value="1"/>
</dbReference>
<dbReference type="OrthoDB" id="20886at2759"/>
<dbReference type="InterPro" id="IPR013907">
    <property type="entry name" value="Sds3"/>
</dbReference>
<accession>A0A9Q0M1F7</accession>
<keyword evidence="5" id="KW-0539">Nucleus</keyword>
<evidence type="ECO:0000256" key="3">
    <source>
        <dbReference type="ARBA" id="ARBA00023015"/>
    </source>
</evidence>
<sequence>MDEVDNIDDQDETMDSDKDDSDNSDSGSNESDAFCSSDASVGEIGKTIDACNSESELYLLYFYSVREAYIAEKLADLDNELLAIDNEVSRDYLQPLEDLAENKNERIEIAGVLRNYRSHNAKLHFEAELAIAEQNFQNEKRLLNERFRFEIEEKIRKLNEDRHKADSDFYSDSYLSKRIRKYSTSISDEFGEKKRPKPVQVNGPHIVFMIKDEEIMEDLNYVRCYSRPYKSSYNIAY</sequence>
<organism evidence="7 8">
    <name type="scientific">Blomia tropicalis</name>
    <name type="common">Mite</name>
    <dbReference type="NCBI Taxonomy" id="40697"/>
    <lineage>
        <taxon>Eukaryota</taxon>
        <taxon>Metazoa</taxon>
        <taxon>Ecdysozoa</taxon>
        <taxon>Arthropoda</taxon>
        <taxon>Chelicerata</taxon>
        <taxon>Arachnida</taxon>
        <taxon>Acari</taxon>
        <taxon>Acariformes</taxon>
        <taxon>Sarcoptiformes</taxon>
        <taxon>Astigmata</taxon>
        <taxon>Glycyphagoidea</taxon>
        <taxon>Echimyopodidae</taxon>
        <taxon>Blomia</taxon>
    </lineage>
</organism>
<dbReference type="SMART" id="SM01401">
    <property type="entry name" value="Sds3"/>
    <property type="match status" value="1"/>
</dbReference>
<evidence type="ECO:0000256" key="5">
    <source>
        <dbReference type="ARBA" id="ARBA00023242"/>
    </source>
</evidence>
<dbReference type="PANTHER" id="PTHR21964">
    <property type="entry name" value="BREAST CANCER METASTASIS-SUPPRESSOR 1"/>
    <property type="match status" value="1"/>
</dbReference>
<dbReference type="OMA" id="VECMDEM"/>
<evidence type="ECO:0000256" key="4">
    <source>
        <dbReference type="ARBA" id="ARBA00023163"/>
    </source>
</evidence>
<comment type="subcellular location">
    <subcellularLocation>
        <location evidence="1">Nucleus</location>
    </subcellularLocation>
</comment>
<comment type="caution">
    <text evidence="7">The sequence shown here is derived from an EMBL/GenBank/DDBJ whole genome shotgun (WGS) entry which is preliminary data.</text>
</comment>